<accession>A0A6D2L5K4</accession>
<sequence length="336" mass="38322">MASAPVSFSDLKAGRNSPSVVARLPRFWEARNVKKCGELMGVEMLLIDGKSTLISATINVARLNTFKHLLSKGALYAIGGFDVAMPKITLTLCLDGHSILFVVSTYNHRSPQTISAITKEIYMPSDTQRLLRFAKANTEITGFKEREGKMMTYRSAGLTPQTCYVTSATLGFGDLDLQIKTITYGFKRTTIDGGINITESTALPGTHSREKSNENESEYYHIRYIHACEASWRLFNHLRQPNIPTVQRLPPHPYNVGSVGVQTTRFTRWIAANMTEPRQLRNATARMFFRWDPALREWTDMWREYPILSCWYQRHRSTRTLMSRYYDIISKDIGSK</sequence>
<gene>
    <name evidence="1" type="ORF">MERR_LOCUS47022</name>
</gene>
<dbReference type="EMBL" id="CACVBM020001795">
    <property type="protein sequence ID" value="CAA7059786.1"/>
    <property type="molecule type" value="Genomic_DNA"/>
</dbReference>
<dbReference type="InterPro" id="IPR012340">
    <property type="entry name" value="NA-bd_OB-fold"/>
</dbReference>
<evidence type="ECO:0000313" key="1">
    <source>
        <dbReference type="EMBL" id="CAA7059786.1"/>
    </source>
</evidence>
<dbReference type="Gene3D" id="2.40.50.140">
    <property type="entry name" value="Nucleic acid-binding proteins"/>
    <property type="match status" value="1"/>
</dbReference>
<reference evidence="1" key="1">
    <citation type="submission" date="2020-01" db="EMBL/GenBank/DDBJ databases">
        <authorList>
            <person name="Mishra B."/>
        </authorList>
    </citation>
    <scope>NUCLEOTIDE SEQUENCE [LARGE SCALE GENOMIC DNA]</scope>
</reference>
<organism evidence="1 2">
    <name type="scientific">Microthlaspi erraticum</name>
    <dbReference type="NCBI Taxonomy" id="1685480"/>
    <lineage>
        <taxon>Eukaryota</taxon>
        <taxon>Viridiplantae</taxon>
        <taxon>Streptophyta</taxon>
        <taxon>Embryophyta</taxon>
        <taxon>Tracheophyta</taxon>
        <taxon>Spermatophyta</taxon>
        <taxon>Magnoliopsida</taxon>
        <taxon>eudicotyledons</taxon>
        <taxon>Gunneridae</taxon>
        <taxon>Pentapetalae</taxon>
        <taxon>rosids</taxon>
        <taxon>malvids</taxon>
        <taxon>Brassicales</taxon>
        <taxon>Brassicaceae</taxon>
        <taxon>Coluteocarpeae</taxon>
        <taxon>Microthlaspi</taxon>
    </lineage>
</organism>
<dbReference type="Proteomes" id="UP000467841">
    <property type="component" value="Unassembled WGS sequence"/>
</dbReference>
<name>A0A6D2L5K4_9BRAS</name>
<protein>
    <recommendedName>
        <fullName evidence="3">DUF223 domain-containing protein</fullName>
    </recommendedName>
</protein>
<evidence type="ECO:0000313" key="2">
    <source>
        <dbReference type="Proteomes" id="UP000467841"/>
    </source>
</evidence>
<keyword evidence="2" id="KW-1185">Reference proteome</keyword>
<comment type="caution">
    <text evidence="1">The sequence shown here is derived from an EMBL/GenBank/DDBJ whole genome shotgun (WGS) entry which is preliminary data.</text>
</comment>
<proteinExistence type="predicted"/>
<evidence type="ECO:0008006" key="3">
    <source>
        <dbReference type="Google" id="ProtNLM"/>
    </source>
</evidence>
<dbReference type="AlphaFoldDB" id="A0A6D2L5K4"/>
<dbReference type="OrthoDB" id="1106187at2759"/>